<evidence type="ECO:0000313" key="2">
    <source>
        <dbReference type="Proteomes" id="UP000244224"/>
    </source>
</evidence>
<reference evidence="1 2" key="1">
    <citation type="submission" date="2018-04" db="EMBL/GenBank/DDBJ databases">
        <title>Genomic Encyclopedia of Archaeal and Bacterial Type Strains, Phase II (KMG-II): from individual species to whole genera.</title>
        <authorList>
            <person name="Goeker M."/>
        </authorList>
    </citation>
    <scope>NUCLEOTIDE SEQUENCE [LARGE SCALE GENOMIC DNA]</scope>
    <source>
        <strain evidence="1 2">DSM 21823</strain>
    </source>
</reference>
<keyword evidence="2" id="KW-1185">Reference proteome</keyword>
<protein>
    <submittedName>
        <fullName evidence="1">Uncharacterized protein</fullName>
    </submittedName>
</protein>
<name>A0A2T6ADB5_9RHOB</name>
<proteinExistence type="predicted"/>
<comment type="caution">
    <text evidence="1">The sequence shown here is derived from an EMBL/GenBank/DDBJ whole genome shotgun (WGS) entry which is preliminary data.</text>
</comment>
<dbReference type="EMBL" id="QBKP01000027">
    <property type="protein sequence ID" value="PTX41814.1"/>
    <property type="molecule type" value="Genomic_DNA"/>
</dbReference>
<accession>A0A2T6ADB5</accession>
<evidence type="ECO:0000313" key="1">
    <source>
        <dbReference type="EMBL" id="PTX41814.1"/>
    </source>
</evidence>
<sequence>MSGEFAGKEKGSPGLVSILVAFGVTLPAPAMAQTIEDEFLQVAPLPAGIENVTPLPDAANVRFQDCEAFWPDGYRAWRAESVATEDHARKRDIYSWLRARLAFEAKDCGCAGKVAPWEDVDRVYEALKQAHGRVEIKHTAAFAAQADVLTGAVERMCGGSF</sequence>
<dbReference type="Proteomes" id="UP000244224">
    <property type="component" value="Unassembled WGS sequence"/>
</dbReference>
<organism evidence="1 2">
    <name type="scientific">Gemmobacter caeni</name>
    <dbReference type="NCBI Taxonomy" id="589035"/>
    <lineage>
        <taxon>Bacteria</taxon>
        <taxon>Pseudomonadati</taxon>
        <taxon>Pseudomonadota</taxon>
        <taxon>Alphaproteobacteria</taxon>
        <taxon>Rhodobacterales</taxon>
        <taxon>Paracoccaceae</taxon>
        <taxon>Gemmobacter</taxon>
    </lineage>
</organism>
<dbReference type="AlphaFoldDB" id="A0A2T6ADB5"/>
<gene>
    <name evidence="1" type="ORF">C8N34_12719</name>
</gene>
<dbReference type="OrthoDB" id="7772081at2"/>
<dbReference type="RefSeq" id="WP_108130739.1">
    <property type="nucleotide sequence ID" value="NZ_QBKP01000027.1"/>
</dbReference>